<proteinExistence type="predicted"/>
<name>A0ABU4AF45_9HYPH</name>
<evidence type="ECO:0000313" key="1">
    <source>
        <dbReference type="EMBL" id="MDV6224863.1"/>
    </source>
</evidence>
<evidence type="ECO:0008006" key="3">
    <source>
        <dbReference type="Google" id="ProtNLM"/>
    </source>
</evidence>
<comment type="caution">
    <text evidence="1">The sequence shown here is derived from an EMBL/GenBank/DDBJ whole genome shotgun (WGS) entry which is preliminary data.</text>
</comment>
<evidence type="ECO:0000313" key="2">
    <source>
        <dbReference type="Proteomes" id="UP001185659"/>
    </source>
</evidence>
<accession>A0ABU4AF45</accession>
<reference evidence="1 2" key="1">
    <citation type="submission" date="2023-10" db="EMBL/GenBank/DDBJ databases">
        <authorList>
            <person name="Venkata Ramana C."/>
            <person name="Sasikala C."/>
            <person name="Dhurka M."/>
        </authorList>
    </citation>
    <scope>NUCLEOTIDE SEQUENCE [LARGE SCALE GENOMIC DNA]</scope>
    <source>
        <strain evidence="1 2">KCTC 32151</strain>
    </source>
</reference>
<sequence length="197" mass="22505">MIAESLLEAKAMTVLLARRNVLEVWEQPEPVWFVDHDGVKRKHTFDLLAQFDDGCRVAYAVKPYSRVRRTGLDLEIELIRQQSLAQIADKAVILTEKQISRARVYNAEQVLRARQMRNEQDCTELRRIVSDIIGSVPVHALLKETPDPGLARTALWCLIDDGVLESINQDPLHTRICDHTFVRVNHDVLAAQKGDFK</sequence>
<protein>
    <recommendedName>
        <fullName evidence="3">TnsA endonuclease N terminal</fullName>
    </recommendedName>
</protein>
<keyword evidence="2" id="KW-1185">Reference proteome</keyword>
<organism evidence="1 2">
    <name type="scientific">Nitratireductor aquimarinus</name>
    <dbReference type="NCBI Taxonomy" id="889300"/>
    <lineage>
        <taxon>Bacteria</taxon>
        <taxon>Pseudomonadati</taxon>
        <taxon>Pseudomonadota</taxon>
        <taxon>Alphaproteobacteria</taxon>
        <taxon>Hyphomicrobiales</taxon>
        <taxon>Phyllobacteriaceae</taxon>
        <taxon>Nitratireductor</taxon>
    </lineage>
</organism>
<dbReference type="EMBL" id="JAWLIP010000001">
    <property type="protein sequence ID" value="MDV6224863.1"/>
    <property type="molecule type" value="Genomic_DNA"/>
</dbReference>
<gene>
    <name evidence="1" type="ORF">R2G56_01065</name>
</gene>
<dbReference type="RefSeq" id="WP_317560186.1">
    <property type="nucleotide sequence ID" value="NZ_JAWLIP010000001.1"/>
</dbReference>
<dbReference type="Proteomes" id="UP001185659">
    <property type="component" value="Unassembled WGS sequence"/>
</dbReference>